<proteinExistence type="predicted"/>
<dbReference type="Proteomes" id="UP001215598">
    <property type="component" value="Unassembled WGS sequence"/>
</dbReference>
<keyword evidence="2" id="KW-1185">Reference proteome</keyword>
<gene>
    <name evidence="1" type="ORF">B0H16DRAFT_1710910</name>
</gene>
<evidence type="ECO:0000313" key="2">
    <source>
        <dbReference type="Proteomes" id="UP001215598"/>
    </source>
</evidence>
<name>A0AAD7K747_9AGAR</name>
<dbReference type="InterPro" id="IPR011990">
    <property type="entry name" value="TPR-like_helical_dom_sf"/>
</dbReference>
<protein>
    <submittedName>
        <fullName evidence="1">Uncharacterized protein</fullName>
    </submittedName>
</protein>
<comment type="caution">
    <text evidence="1">The sequence shown here is derived from an EMBL/GenBank/DDBJ whole genome shotgun (WGS) entry which is preliminary data.</text>
</comment>
<dbReference type="EMBL" id="JARKIB010000005">
    <property type="protein sequence ID" value="KAJ7779634.1"/>
    <property type="molecule type" value="Genomic_DNA"/>
</dbReference>
<reference evidence="1" key="1">
    <citation type="submission" date="2023-03" db="EMBL/GenBank/DDBJ databases">
        <title>Massive genome expansion in bonnet fungi (Mycena s.s.) driven by repeated elements and novel gene families across ecological guilds.</title>
        <authorList>
            <consortium name="Lawrence Berkeley National Laboratory"/>
            <person name="Harder C.B."/>
            <person name="Miyauchi S."/>
            <person name="Viragh M."/>
            <person name="Kuo A."/>
            <person name="Thoen E."/>
            <person name="Andreopoulos B."/>
            <person name="Lu D."/>
            <person name="Skrede I."/>
            <person name="Drula E."/>
            <person name="Henrissat B."/>
            <person name="Morin E."/>
            <person name="Kohler A."/>
            <person name="Barry K."/>
            <person name="LaButti K."/>
            <person name="Morin E."/>
            <person name="Salamov A."/>
            <person name="Lipzen A."/>
            <person name="Mereny Z."/>
            <person name="Hegedus B."/>
            <person name="Baldrian P."/>
            <person name="Stursova M."/>
            <person name="Weitz H."/>
            <person name="Taylor A."/>
            <person name="Grigoriev I.V."/>
            <person name="Nagy L.G."/>
            <person name="Martin F."/>
            <person name="Kauserud H."/>
        </authorList>
    </citation>
    <scope>NUCLEOTIDE SEQUENCE</scope>
    <source>
        <strain evidence="1">CBHHK182m</strain>
    </source>
</reference>
<organism evidence="1 2">
    <name type="scientific">Mycena metata</name>
    <dbReference type="NCBI Taxonomy" id="1033252"/>
    <lineage>
        <taxon>Eukaryota</taxon>
        <taxon>Fungi</taxon>
        <taxon>Dikarya</taxon>
        <taxon>Basidiomycota</taxon>
        <taxon>Agaricomycotina</taxon>
        <taxon>Agaricomycetes</taxon>
        <taxon>Agaricomycetidae</taxon>
        <taxon>Agaricales</taxon>
        <taxon>Marasmiineae</taxon>
        <taxon>Mycenaceae</taxon>
        <taxon>Mycena</taxon>
    </lineage>
</organism>
<dbReference type="SUPFAM" id="SSF48452">
    <property type="entry name" value="TPR-like"/>
    <property type="match status" value="1"/>
</dbReference>
<sequence>MNIAEIEVMMGVAQTQIQKKIDASEALIKGSTSAVFMTIARDTIQADLNLTEGDMSSTLFLKCLQAAWGTYSEAVSFCLEKLADTNRWEDSHHPIFWPTVYLAHSLKMKEKLGIYKALQFLGDIFLREEHEVTATSLFTLALEGFTQMDVHQSRAECMIRLGDISNKHGDFLRALEVWEQARPLFERSSQAKRIQNIDERLLGISENVKEQHKRNLDRLAELNAPVGTVEELDEDLSEDELENEEAGLVIV</sequence>
<dbReference type="Gene3D" id="1.25.40.10">
    <property type="entry name" value="Tetratricopeptide repeat domain"/>
    <property type="match status" value="1"/>
</dbReference>
<accession>A0AAD7K747</accession>
<evidence type="ECO:0000313" key="1">
    <source>
        <dbReference type="EMBL" id="KAJ7779634.1"/>
    </source>
</evidence>
<dbReference type="AlphaFoldDB" id="A0AAD7K747"/>